<proteinExistence type="predicted"/>
<reference evidence="3" key="1">
    <citation type="journal article" date="2021" name="PeerJ">
        <title>Extensive microbial diversity within the chicken gut microbiome revealed by metagenomics and culture.</title>
        <authorList>
            <person name="Gilroy R."/>
            <person name="Ravi A."/>
            <person name="Getino M."/>
            <person name="Pursley I."/>
            <person name="Horton D.L."/>
            <person name="Alikhan N.F."/>
            <person name="Baker D."/>
            <person name="Gharbi K."/>
            <person name="Hall N."/>
            <person name="Watson M."/>
            <person name="Adriaenssens E.M."/>
            <person name="Foster-Nyarko E."/>
            <person name="Jarju S."/>
            <person name="Secka A."/>
            <person name="Antonio M."/>
            <person name="Oren A."/>
            <person name="Chaudhuri R.R."/>
            <person name="La Ragione R."/>
            <person name="Hildebrand F."/>
            <person name="Pallen M.J."/>
        </authorList>
    </citation>
    <scope>NUCLEOTIDE SEQUENCE</scope>
    <source>
        <strain evidence="3">1068</strain>
    </source>
</reference>
<dbReference type="AlphaFoldDB" id="A0A9D2FS02"/>
<dbReference type="Pfam" id="PF13203">
    <property type="entry name" value="DUF2201_N"/>
    <property type="match status" value="1"/>
</dbReference>
<comment type="caution">
    <text evidence="3">The sequence shown here is derived from an EMBL/GenBank/DDBJ whole genome shotgun (WGS) entry which is preliminary data.</text>
</comment>
<reference evidence="3" key="2">
    <citation type="submission" date="2021-04" db="EMBL/GenBank/DDBJ databases">
        <authorList>
            <person name="Gilroy R."/>
        </authorList>
    </citation>
    <scope>NUCLEOTIDE SEQUENCE</scope>
    <source>
        <strain evidence="3">1068</strain>
    </source>
</reference>
<evidence type="ECO:0000259" key="1">
    <source>
        <dbReference type="Pfam" id="PF09967"/>
    </source>
</evidence>
<name>A0A9D2FS02_9FIRM</name>
<feature type="domain" description="Putative metallopeptidase" evidence="2">
    <location>
        <begin position="46"/>
        <end position="221"/>
    </location>
</feature>
<accession>A0A9D2FS02</accession>
<dbReference type="CDD" id="cd00198">
    <property type="entry name" value="vWFA"/>
    <property type="match status" value="1"/>
</dbReference>
<organism evidence="3 4">
    <name type="scientific">Candidatus Blautia pullicola</name>
    <dbReference type="NCBI Taxonomy" id="2838498"/>
    <lineage>
        <taxon>Bacteria</taxon>
        <taxon>Bacillati</taxon>
        <taxon>Bacillota</taxon>
        <taxon>Clostridia</taxon>
        <taxon>Lachnospirales</taxon>
        <taxon>Lachnospiraceae</taxon>
        <taxon>Blautia</taxon>
    </lineage>
</organism>
<evidence type="ECO:0000259" key="2">
    <source>
        <dbReference type="Pfam" id="PF13203"/>
    </source>
</evidence>
<dbReference type="Proteomes" id="UP000824056">
    <property type="component" value="Unassembled WGS sequence"/>
</dbReference>
<evidence type="ECO:0000313" key="4">
    <source>
        <dbReference type="Proteomes" id="UP000824056"/>
    </source>
</evidence>
<protein>
    <recommendedName>
        <fullName evidence="5">VWA-like domain-containing protein</fullName>
    </recommendedName>
</protein>
<dbReference type="EMBL" id="DXBG01000144">
    <property type="protein sequence ID" value="HIZ65440.1"/>
    <property type="molecule type" value="Genomic_DNA"/>
</dbReference>
<dbReference type="PANTHER" id="PTHR38730">
    <property type="entry name" value="SLL7028 PROTEIN"/>
    <property type="match status" value="1"/>
</dbReference>
<gene>
    <name evidence="3" type="ORF">H9809_06015</name>
</gene>
<dbReference type="Pfam" id="PF09967">
    <property type="entry name" value="DUF2201"/>
    <property type="match status" value="1"/>
</dbReference>
<sequence length="450" mass="53127">MGQKNSVSQEVAPQSVQKSGEIYTEQQKRNILCRQILRNCQNELYGAFPYLDAAFASLSFSESKATGTIGTDGQQLLYSTDFLIKTYGTRPLTVRRGYLHILLHCLYLHPFYKGIFGIRAFPDRALWNLACDMWVEYIIEKEQEGSLMLPGHPVREKCFWMMKNQPLSTERLYQMLVHNRFPFTREELERAFTFDDHRLWEKEREESMLQALMRQWASLKMRTGQKIQQHQSRAGTQRGSAAEEMEAVRSERFDYRRYLSRFAILREEVELDTESFDYIFYHLGMERYGNIPLIEPLEYKEVHRLEELVIAIDTSSSCSRERVQGFLEETYQILSQRENFFRKMKVYLIQCDCYVQDVKIIHSEEEWKSYSKNIKIQGRGGTDFRPVFRFIKEQQEKKEIQDLKALIYFTDGDGIYPREKPDYEAAFVFLGDAARTELVPGWAQKLVVPM</sequence>
<evidence type="ECO:0000313" key="3">
    <source>
        <dbReference type="EMBL" id="HIZ65440.1"/>
    </source>
</evidence>
<evidence type="ECO:0008006" key="5">
    <source>
        <dbReference type="Google" id="ProtNLM"/>
    </source>
</evidence>
<dbReference type="InterPro" id="IPR018698">
    <property type="entry name" value="VWA-like_dom"/>
</dbReference>
<feature type="domain" description="VWA-like" evidence="1">
    <location>
        <begin position="308"/>
        <end position="447"/>
    </location>
</feature>
<dbReference type="PANTHER" id="PTHR38730:SF1">
    <property type="entry name" value="SLL7028 PROTEIN"/>
    <property type="match status" value="1"/>
</dbReference>
<dbReference type="InterPro" id="IPR025154">
    <property type="entry name" value="Put_metallopeptidase_dom"/>
</dbReference>